<evidence type="ECO:0000313" key="3">
    <source>
        <dbReference type="Proteomes" id="UP001562357"/>
    </source>
</evidence>
<protein>
    <recommendedName>
        <fullName evidence="4">Copper transporter</fullName>
    </recommendedName>
</protein>
<keyword evidence="1" id="KW-0472">Membrane</keyword>
<evidence type="ECO:0000256" key="1">
    <source>
        <dbReference type="SAM" id="Phobius"/>
    </source>
</evidence>
<evidence type="ECO:0008006" key="4">
    <source>
        <dbReference type="Google" id="ProtNLM"/>
    </source>
</evidence>
<gene>
    <name evidence="2" type="primary">g1455</name>
    <name evidence="2" type="ORF">EsDP_00001455</name>
</gene>
<accession>A0ABQ0CHW7</accession>
<comment type="caution">
    <text evidence="2">The sequence shown here is derived from an EMBL/GenBank/DDBJ whole genome shotgun (WGS) entry which is preliminary data.</text>
</comment>
<feature type="transmembrane region" description="Helical" evidence="1">
    <location>
        <begin position="76"/>
        <end position="98"/>
    </location>
</feature>
<name>A0ABQ0CHW7_9HYPO</name>
<keyword evidence="3" id="KW-1185">Reference proteome</keyword>
<organism evidence="2 3">
    <name type="scientific">Epichloe bromicola</name>
    <dbReference type="NCBI Taxonomy" id="79588"/>
    <lineage>
        <taxon>Eukaryota</taxon>
        <taxon>Fungi</taxon>
        <taxon>Dikarya</taxon>
        <taxon>Ascomycota</taxon>
        <taxon>Pezizomycotina</taxon>
        <taxon>Sordariomycetes</taxon>
        <taxon>Hypocreomycetidae</taxon>
        <taxon>Hypocreales</taxon>
        <taxon>Clavicipitaceae</taxon>
        <taxon>Epichloe</taxon>
    </lineage>
</organism>
<keyword evidence="1" id="KW-1133">Transmembrane helix</keyword>
<proteinExistence type="predicted"/>
<keyword evidence="1" id="KW-0812">Transmembrane</keyword>
<evidence type="ECO:0000313" key="2">
    <source>
        <dbReference type="EMBL" id="GAB0133038.1"/>
    </source>
</evidence>
<dbReference type="Proteomes" id="UP001562357">
    <property type="component" value="Unassembled WGS sequence"/>
</dbReference>
<feature type="transmembrane region" description="Helical" evidence="1">
    <location>
        <begin position="119"/>
        <end position="141"/>
    </location>
</feature>
<reference evidence="3" key="1">
    <citation type="submission" date="2024-06" db="EMBL/GenBank/DDBJ databases">
        <title>Draft Genome Sequences of Epichloe bromicola Strains Isolated from Elymus ciliaris.</title>
        <authorList>
            <consortium name="Epichloe bromicola genome sequencing consortium"/>
            <person name="Miura A."/>
            <person name="Imano S."/>
            <person name="Ashida A."/>
            <person name="Sato I."/>
            <person name="Chiba S."/>
            <person name="Tanaka A."/>
            <person name="Camagna M."/>
            <person name="Takemoto D."/>
        </authorList>
    </citation>
    <scope>NUCLEOTIDE SEQUENCE [LARGE SCALE GENOMIC DNA]</scope>
    <source>
        <strain evidence="3">DP</strain>
    </source>
</reference>
<sequence length="163" mass="18206">MSVPETCRNGVGNGPISPPRWNLTLIDLMRPEGVKKRPASAPKVKIRVPSPLRTPSVVFNKEGGSYFSYPPPCVCYLPYGVGCCAVMLLQGNIVDWHYRRIAKKLAATAAVDHMFEAMGMGWTFTLLSLLMVACLFGLWVLEKLGPRWRAEKAKKKAEKKQDR</sequence>
<dbReference type="EMBL" id="BAAFGZ010000032">
    <property type="protein sequence ID" value="GAB0133038.1"/>
    <property type="molecule type" value="Genomic_DNA"/>
</dbReference>